<dbReference type="InterPro" id="IPR003439">
    <property type="entry name" value="ABC_transporter-like_ATP-bd"/>
</dbReference>
<dbReference type="PANTHER" id="PTHR48041:SF91">
    <property type="entry name" value="ABC TRANSPORTER G FAMILY MEMBER 28"/>
    <property type="match status" value="1"/>
</dbReference>
<sequence length="149" mass="16699">MNSQKTTDFQESNVLEWVQLSYEVDKLKPEARNQSKTLVNDSFGKIGPGLLAIMGPSGSGKTTLLNTLSGRIKSNCKTTGSITLNGKERIPTEWMNNVGYVDQDDVIFENLTVFETLKYAAEFRLKSGVNINNKINEVLYKLNIEDIFD</sequence>
<evidence type="ECO:0000256" key="5">
    <source>
        <dbReference type="ARBA" id="ARBA00023136"/>
    </source>
</evidence>
<dbReference type="GO" id="GO:0016020">
    <property type="term" value="C:membrane"/>
    <property type="evidence" value="ECO:0007669"/>
    <property type="project" value="UniProtKB-SubCell"/>
</dbReference>
<accession>A0A0R0LXS3</accession>
<dbReference type="Pfam" id="PF00005">
    <property type="entry name" value="ABC_tran"/>
    <property type="match status" value="1"/>
</dbReference>
<dbReference type="InterPro" id="IPR050352">
    <property type="entry name" value="ABCG_transporters"/>
</dbReference>
<proteinExistence type="predicted"/>
<evidence type="ECO:0000313" key="8">
    <source>
        <dbReference type="Proteomes" id="UP000051530"/>
    </source>
</evidence>
<dbReference type="VEuPathDB" id="MicrosporidiaDB:M153_4240003533"/>
<comment type="caution">
    <text evidence="7">The sequence shown here is derived from an EMBL/GenBank/DDBJ whole genome shotgun (WGS) entry which is preliminary data.</text>
</comment>
<dbReference type="OrthoDB" id="2196280at2759"/>
<feature type="domain" description="ABC transporter" evidence="6">
    <location>
        <begin position="50"/>
        <end position="146"/>
    </location>
</feature>
<name>A0A0R0LXS3_9MICR</name>
<evidence type="ECO:0000256" key="2">
    <source>
        <dbReference type="ARBA" id="ARBA00022448"/>
    </source>
</evidence>
<keyword evidence="2" id="KW-0813">Transport</keyword>
<dbReference type="SUPFAM" id="SSF52540">
    <property type="entry name" value="P-loop containing nucleoside triphosphate hydrolases"/>
    <property type="match status" value="1"/>
</dbReference>
<evidence type="ECO:0000256" key="1">
    <source>
        <dbReference type="ARBA" id="ARBA00004141"/>
    </source>
</evidence>
<keyword evidence="7" id="KW-0547">Nucleotide-binding</keyword>
<dbReference type="InterPro" id="IPR027417">
    <property type="entry name" value="P-loop_NTPase"/>
</dbReference>
<keyword evidence="5" id="KW-0472">Membrane</keyword>
<keyword evidence="8" id="KW-1185">Reference proteome</keyword>
<dbReference type="PANTHER" id="PTHR48041">
    <property type="entry name" value="ABC TRANSPORTER G FAMILY MEMBER 28"/>
    <property type="match status" value="1"/>
</dbReference>
<dbReference type="EMBL" id="LGUB01000155">
    <property type="protein sequence ID" value="KRH94010.1"/>
    <property type="molecule type" value="Genomic_DNA"/>
</dbReference>
<gene>
    <name evidence="7" type="ORF">M153_4240003533</name>
</gene>
<keyword evidence="4" id="KW-1133">Transmembrane helix</keyword>
<protein>
    <submittedName>
        <fullName evidence="7">ATP-binding Cassette (ABC) Superfamily</fullName>
    </submittedName>
</protein>
<dbReference type="GO" id="GO:0005524">
    <property type="term" value="F:ATP binding"/>
    <property type="evidence" value="ECO:0007669"/>
    <property type="project" value="UniProtKB-KW"/>
</dbReference>
<dbReference type="Proteomes" id="UP000051530">
    <property type="component" value="Unassembled WGS sequence"/>
</dbReference>
<evidence type="ECO:0000256" key="4">
    <source>
        <dbReference type="ARBA" id="ARBA00022989"/>
    </source>
</evidence>
<organism evidence="7 8">
    <name type="scientific">Pseudoloma neurophilia</name>
    <dbReference type="NCBI Taxonomy" id="146866"/>
    <lineage>
        <taxon>Eukaryota</taxon>
        <taxon>Fungi</taxon>
        <taxon>Fungi incertae sedis</taxon>
        <taxon>Microsporidia</taxon>
        <taxon>Pseudoloma</taxon>
    </lineage>
</organism>
<evidence type="ECO:0000256" key="3">
    <source>
        <dbReference type="ARBA" id="ARBA00022692"/>
    </source>
</evidence>
<evidence type="ECO:0000259" key="6">
    <source>
        <dbReference type="Pfam" id="PF00005"/>
    </source>
</evidence>
<reference evidence="7 8" key="1">
    <citation type="submission" date="2015-07" db="EMBL/GenBank/DDBJ databases">
        <title>The genome of Pseudoloma neurophilia, a relevant intracellular parasite of the zebrafish.</title>
        <authorList>
            <person name="Ndikumana S."/>
            <person name="Pelin A."/>
            <person name="Sanders J."/>
            <person name="Corradi N."/>
        </authorList>
    </citation>
    <scope>NUCLEOTIDE SEQUENCE [LARGE SCALE GENOMIC DNA]</scope>
    <source>
        <strain evidence="7 8">MK1</strain>
    </source>
</reference>
<dbReference type="Gene3D" id="3.40.50.300">
    <property type="entry name" value="P-loop containing nucleotide triphosphate hydrolases"/>
    <property type="match status" value="1"/>
</dbReference>
<keyword evidence="7" id="KW-0067">ATP-binding</keyword>
<keyword evidence="3" id="KW-0812">Transmembrane</keyword>
<dbReference type="AlphaFoldDB" id="A0A0R0LXS3"/>
<dbReference type="GO" id="GO:0016887">
    <property type="term" value="F:ATP hydrolysis activity"/>
    <property type="evidence" value="ECO:0007669"/>
    <property type="project" value="InterPro"/>
</dbReference>
<comment type="subcellular location">
    <subcellularLocation>
        <location evidence="1">Membrane</location>
        <topology evidence="1">Multi-pass membrane protein</topology>
    </subcellularLocation>
</comment>
<dbReference type="GO" id="GO:0042626">
    <property type="term" value="F:ATPase-coupled transmembrane transporter activity"/>
    <property type="evidence" value="ECO:0007669"/>
    <property type="project" value="TreeGrafter"/>
</dbReference>
<evidence type="ECO:0000313" key="7">
    <source>
        <dbReference type="EMBL" id="KRH94010.1"/>
    </source>
</evidence>